<evidence type="ECO:0000256" key="10">
    <source>
        <dbReference type="SAM" id="Phobius"/>
    </source>
</evidence>
<evidence type="ECO:0000313" key="12">
    <source>
        <dbReference type="Proteomes" id="UP000095284"/>
    </source>
</evidence>
<proteinExistence type="inferred from homology"/>
<feature type="transmembrane region" description="Helical" evidence="10">
    <location>
        <begin position="672"/>
        <end position="695"/>
    </location>
</feature>
<dbReference type="SUPFAM" id="SSF53756">
    <property type="entry name" value="UDP-Glycosyltransferase/glycogen phosphorylase"/>
    <property type="match status" value="1"/>
</dbReference>
<dbReference type="InterPro" id="IPR050271">
    <property type="entry name" value="UDP-glycosyltransferase"/>
</dbReference>
<dbReference type="Pfam" id="PF00001">
    <property type="entry name" value="7tm_1"/>
    <property type="match status" value="1"/>
</dbReference>
<dbReference type="eggNOG" id="KOG1192">
    <property type="taxonomic scope" value="Eukaryota"/>
</dbReference>
<dbReference type="GO" id="GO:0016020">
    <property type="term" value="C:membrane"/>
    <property type="evidence" value="ECO:0007669"/>
    <property type="project" value="UniProtKB-SubCell"/>
</dbReference>
<evidence type="ECO:0000313" key="13">
    <source>
        <dbReference type="WBParaSite" id="BXY_1090900.1"/>
    </source>
</evidence>
<dbReference type="InterPro" id="IPR017452">
    <property type="entry name" value="GPCR_Rhodpsn_7TM"/>
</dbReference>
<dbReference type="Pfam" id="PF00201">
    <property type="entry name" value="UDPGT"/>
    <property type="match status" value="1"/>
</dbReference>
<dbReference type="PANTHER" id="PTHR48043">
    <property type="entry name" value="EG:EG0003.4 PROTEIN-RELATED"/>
    <property type="match status" value="1"/>
</dbReference>
<dbReference type="CDD" id="cd03784">
    <property type="entry name" value="GT1_Gtf-like"/>
    <property type="match status" value="1"/>
</dbReference>
<dbReference type="Gene3D" id="1.20.1070.10">
    <property type="entry name" value="Rhodopsin 7-helix transmembrane proteins"/>
    <property type="match status" value="1"/>
</dbReference>
<evidence type="ECO:0000256" key="5">
    <source>
        <dbReference type="ARBA" id="ARBA00022679"/>
    </source>
</evidence>
<dbReference type="FunFam" id="3.40.50.2000:FF:000021">
    <property type="entry name" value="UDP-glucuronosyltransferase"/>
    <property type="match status" value="1"/>
</dbReference>
<dbReference type="Gene3D" id="3.40.50.2000">
    <property type="entry name" value="Glycogen Phosphorylase B"/>
    <property type="match status" value="1"/>
</dbReference>
<accession>A0A1I7SD05</accession>
<sequence>MDVPTTSDERRFYESCDPIQYSSHNVTTFVYQQLGERCVTPAVTFPTVVIYGMILLLGFVGNLCTCIVIATNKSMHNPTNYYLFNLAVSDLLMLILVLWMGVTCCVLFHSTTIFVPLLQPIKLNEPESDHSTKREQMLRCGIKERRHWLWLELVARSVMCMVKQRNERTMYNIELHNLADLPKMNIILTLFLLASAVCAKKILIIQDAVGKSHMQFSGTLTDKLVDRGHVVDKLVFRWNPLVTMNGTKKARRIIDVVDHDTPYGRVAHLADPFAHNPKDGFKTFADTRLLFCERTLENKALVEDLRAENYDLAMVTPFEGCGLALTHILGIKSRAVFVATSSADYVFEGLGIPTPPSYISYVFEPVSPGKKLTFSERLSNYVKWFQKNDPQGFWSKYRNLEDPVVQKYYPGTPKYTELFKSVSYVFLNMNELLDIGQPISSKVKFIGGIHVEDGLKKKTKELPQEYEEILSSGPKGTVIFSLGSQVDMNLVPMEIKKALVKAFSHFSDYSFIWKHENPGVASMVNSTNIFFKKWIPQKELLADPRIRCFITHMGLNSYLELAYSGVPTVMLPLFADQEFNAGVAERKGLGVHVKKTKITYQSLLQALHKVLNDPSFNENAKVYAEMLRNQPDKPSETFVRYVEYAAEYPALAEVISLPSTELSFWVFNSYDVLAFFAGCVLFAAVLAALTLRVAFRWLSQYRILRESKKKVE</sequence>
<dbReference type="GO" id="GO:0004930">
    <property type="term" value="F:G protein-coupled receptor activity"/>
    <property type="evidence" value="ECO:0007669"/>
    <property type="project" value="InterPro"/>
</dbReference>
<dbReference type="SUPFAM" id="SSF81321">
    <property type="entry name" value="Family A G protein-coupled receptor-like"/>
    <property type="match status" value="1"/>
</dbReference>
<keyword evidence="6 10" id="KW-0812">Transmembrane</keyword>
<dbReference type="InterPro" id="IPR002213">
    <property type="entry name" value="UDP_glucos_trans"/>
</dbReference>
<reference evidence="13" key="1">
    <citation type="submission" date="2016-11" db="UniProtKB">
        <authorList>
            <consortium name="WormBaseParasite"/>
        </authorList>
    </citation>
    <scope>IDENTIFICATION</scope>
</reference>
<evidence type="ECO:0000256" key="6">
    <source>
        <dbReference type="ARBA" id="ARBA00022692"/>
    </source>
</evidence>
<evidence type="ECO:0000256" key="9">
    <source>
        <dbReference type="ARBA" id="ARBA00047475"/>
    </source>
</evidence>
<keyword evidence="7 10" id="KW-1133">Transmembrane helix</keyword>
<keyword evidence="5" id="KW-0808">Transferase</keyword>
<evidence type="ECO:0000256" key="8">
    <source>
        <dbReference type="ARBA" id="ARBA00023136"/>
    </source>
</evidence>
<keyword evidence="4" id="KW-0328">Glycosyltransferase</keyword>
<dbReference type="GO" id="GO:0015020">
    <property type="term" value="F:glucuronosyltransferase activity"/>
    <property type="evidence" value="ECO:0007669"/>
    <property type="project" value="UniProtKB-EC"/>
</dbReference>
<evidence type="ECO:0000256" key="4">
    <source>
        <dbReference type="ARBA" id="ARBA00022676"/>
    </source>
</evidence>
<evidence type="ECO:0000259" key="11">
    <source>
        <dbReference type="PROSITE" id="PS50262"/>
    </source>
</evidence>
<feature type="transmembrane region" description="Helical" evidence="10">
    <location>
        <begin position="82"/>
        <end position="102"/>
    </location>
</feature>
<dbReference type="EC" id="2.4.1.17" evidence="3"/>
<dbReference type="InterPro" id="IPR000276">
    <property type="entry name" value="GPCR_Rhodpsn"/>
</dbReference>
<dbReference type="PROSITE" id="PS50262">
    <property type="entry name" value="G_PROTEIN_RECEP_F1_2"/>
    <property type="match status" value="1"/>
</dbReference>
<dbReference type="PANTHER" id="PTHR48043:SF154">
    <property type="entry name" value="GLUCURONOSYLTRANSFERASE"/>
    <property type="match status" value="1"/>
</dbReference>
<dbReference type="Proteomes" id="UP000095284">
    <property type="component" value="Unplaced"/>
</dbReference>
<feature type="domain" description="G-protein coupled receptors family 1 profile" evidence="11">
    <location>
        <begin position="61"/>
        <end position="98"/>
    </location>
</feature>
<dbReference type="AlphaFoldDB" id="A0A1I7SD05"/>
<protein>
    <recommendedName>
        <fullName evidence="3">glucuronosyltransferase</fullName>
        <ecNumber evidence="3">2.4.1.17</ecNumber>
    </recommendedName>
</protein>
<feature type="transmembrane region" description="Helical" evidence="10">
    <location>
        <begin position="49"/>
        <end position="70"/>
    </location>
</feature>
<evidence type="ECO:0000256" key="2">
    <source>
        <dbReference type="ARBA" id="ARBA00009995"/>
    </source>
</evidence>
<name>A0A1I7SD05_BURXY</name>
<evidence type="ECO:0000256" key="1">
    <source>
        <dbReference type="ARBA" id="ARBA00004370"/>
    </source>
</evidence>
<evidence type="ECO:0000256" key="3">
    <source>
        <dbReference type="ARBA" id="ARBA00012544"/>
    </source>
</evidence>
<comment type="catalytic activity">
    <reaction evidence="9">
        <text>glucuronate acceptor + UDP-alpha-D-glucuronate = acceptor beta-D-glucuronoside + UDP + H(+)</text>
        <dbReference type="Rhea" id="RHEA:21032"/>
        <dbReference type="ChEBI" id="CHEBI:15378"/>
        <dbReference type="ChEBI" id="CHEBI:58052"/>
        <dbReference type="ChEBI" id="CHEBI:58223"/>
        <dbReference type="ChEBI" id="CHEBI:132367"/>
        <dbReference type="ChEBI" id="CHEBI:132368"/>
        <dbReference type="EC" id="2.4.1.17"/>
    </reaction>
</comment>
<keyword evidence="8 10" id="KW-0472">Membrane</keyword>
<dbReference type="PRINTS" id="PR00237">
    <property type="entry name" value="GPCRRHODOPSN"/>
</dbReference>
<dbReference type="WBParaSite" id="BXY_1090900.1">
    <property type="protein sequence ID" value="BXY_1090900.1"/>
    <property type="gene ID" value="BXY_1090900"/>
</dbReference>
<organism evidence="12 13">
    <name type="scientific">Bursaphelenchus xylophilus</name>
    <name type="common">Pinewood nematode worm</name>
    <name type="synonym">Aphelenchoides xylophilus</name>
    <dbReference type="NCBI Taxonomy" id="6326"/>
    <lineage>
        <taxon>Eukaryota</taxon>
        <taxon>Metazoa</taxon>
        <taxon>Ecdysozoa</taxon>
        <taxon>Nematoda</taxon>
        <taxon>Chromadorea</taxon>
        <taxon>Rhabditida</taxon>
        <taxon>Tylenchina</taxon>
        <taxon>Tylenchomorpha</taxon>
        <taxon>Aphelenchoidea</taxon>
        <taxon>Aphelenchoididae</taxon>
        <taxon>Bursaphelenchus</taxon>
    </lineage>
</organism>
<comment type="subcellular location">
    <subcellularLocation>
        <location evidence="1">Membrane</location>
    </subcellularLocation>
</comment>
<comment type="similarity">
    <text evidence="2">Belongs to the UDP-glycosyltransferase family.</text>
</comment>
<evidence type="ECO:0000256" key="7">
    <source>
        <dbReference type="ARBA" id="ARBA00022989"/>
    </source>
</evidence>